<dbReference type="PANTHER" id="PTHR43205">
    <property type="entry name" value="PROSTAGLANDIN REDUCTASE"/>
    <property type="match status" value="1"/>
</dbReference>
<dbReference type="AlphaFoldDB" id="A0A6P9ET84"/>
<dbReference type="InterPro" id="IPR036291">
    <property type="entry name" value="NAD(P)-bd_dom_sf"/>
</dbReference>
<protein>
    <submittedName>
        <fullName evidence="2">NADPH-dependent oxidoreductase 2-alkenal reductase-like</fullName>
    </submittedName>
</protein>
<dbReference type="GeneID" id="109011622"/>
<dbReference type="OrthoDB" id="809632at2759"/>
<dbReference type="InterPro" id="IPR045010">
    <property type="entry name" value="MDR_fam"/>
</dbReference>
<dbReference type="Gene3D" id="3.40.50.720">
    <property type="entry name" value="NAD(P)-binding Rossmann-like Domain"/>
    <property type="match status" value="1"/>
</dbReference>
<keyword evidence="1" id="KW-1185">Reference proteome</keyword>
<gene>
    <name evidence="2" type="primary">LOC109011622</name>
</gene>
<dbReference type="PANTHER" id="PTHR43205:SF80">
    <property type="entry name" value="2-ALKENAL REDUCTASE (NADP(+)-DEPENDENT)-LIKE"/>
    <property type="match status" value="1"/>
</dbReference>
<dbReference type="Gramene" id="Jr10_13980_p1">
    <property type="protein sequence ID" value="cds.Jr10_13980_p1"/>
    <property type="gene ID" value="Jr10_13980"/>
</dbReference>
<organism evidence="1 2">
    <name type="scientific">Juglans regia</name>
    <name type="common">English walnut</name>
    <dbReference type="NCBI Taxonomy" id="51240"/>
    <lineage>
        <taxon>Eukaryota</taxon>
        <taxon>Viridiplantae</taxon>
        <taxon>Streptophyta</taxon>
        <taxon>Embryophyta</taxon>
        <taxon>Tracheophyta</taxon>
        <taxon>Spermatophyta</taxon>
        <taxon>Magnoliopsida</taxon>
        <taxon>eudicotyledons</taxon>
        <taxon>Gunneridae</taxon>
        <taxon>Pentapetalae</taxon>
        <taxon>rosids</taxon>
        <taxon>fabids</taxon>
        <taxon>Fagales</taxon>
        <taxon>Juglandaceae</taxon>
        <taxon>Juglans</taxon>
    </lineage>
</organism>
<evidence type="ECO:0000313" key="2">
    <source>
        <dbReference type="RefSeq" id="XP_035550436.1"/>
    </source>
</evidence>
<reference evidence="2" key="1">
    <citation type="submission" date="2025-08" db="UniProtKB">
        <authorList>
            <consortium name="RefSeq"/>
        </authorList>
    </citation>
    <scope>IDENTIFICATION</scope>
    <source>
        <tissue evidence="2">Leaves</tissue>
    </source>
</reference>
<accession>A0A6P9ET84</accession>
<dbReference type="Proteomes" id="UP000235220">
    <property type="component" value="Chromosome 10"/>
</dbReference>
<dbReference type="Gene3D" id="3.90.180.10">
    <property type="entry name" value="Medium-chain alcohol dehydrogenases, catalytic domain"/>
    <property type="match status" value="1"/>
</dbReference>
<dbReference type="Gramene" id="Jr10_13990_p1">
    <property type="protein sequence ID" value="cds.Jr10_13990_p1"/>
    <property type="gene ID" value="Jr10_13990"/>
</dbReference>
<evidence type="ECO:0000313" key="1">
    <source>
        <dbReference type="Proteomes" id="UP000235220"/>
    </source>
</evidence>
<dbReference type="RefSeq" id="XP_035550436.1">
    <property type="nucleotide sequence ID" value="XM_035694543.1"/>
</dbReference>
<dbReference type="KEGG" id="jre:109011622"/>
<name>A0A6P9ET84_JUGRE</name>
<dbReference type="SUPFAM" id="SSF51735">
    <property type="entry name" value="NAD(P)-binding Rossmann-fold domains"/>
    <property type="match status" value="1"/>
</dbReference>
<sequence>MLEAVLNHVNKHARIPICGMISQYKKKWTDRDGVRNLLNIVGKEIRMEGFLVGSYLDRFGDFAKEMESYIKEGKISSKYTIYHGIESYLESLGSLFTSTNIGKVVIEFK</sequence>
<proteinExistence type="predicted"/>
<dbReference type="GO" id="GO:0016628">
    <property type="term" value="F:oxidoreductase activity, acting on the CH-CH group of donors, NAD or NADP as acceptor"/>
    <property type="evidence" value="ECO:0007669"/>
    <property type="project" value="InterPro"/>
</dbReference>